<dbReference type="RefSeq" id="WP_194109610.1">
    <property type="nucleotide sequence ID" value="NZ_JADFFL010000001.1"/>
</dbReference>
<comment type="caution">
    <text evidence="1">The sequence shown here is derived from an EMBL/GenBank/DDBJ whole genome shotgun (WGS) entry which is preliminary data.</text>
</comment>
<evidence type="ECO:0000313" key="1">
    <source>
        <dbReference type="EMBL" id="MBE9660407.1"/>
    </source>
</evidence>
<evidence type="ECO:0000313" key="2">
    <source>
        <dbReference type="Proteomes" id="UP000622475"/>
    </source>
</evidence>
<dbReference type="EMBL" id="JADFFL010000001">
    <property type="protein sequence ID" value="MBE9660407.1"/>
    <property type="molecule type" value="Genomic_DNA"/>
</dbReference>
<keyword evidence="2" id="KW-1185">Reference proteome</keyword>
<dbReference type="AlphaFoldDB" id="A0A929KTB0"/>
<proteinExistence type="predicted"/>
<accession>A0A929KTB0</accession>
<dbReference type="Proteomes" id="UP000622475">
    <property type="component" value="Unassembled WGS sequence"/>
</dbReference>
<protein>
    <submittedName>
        <fullName evidence="1">Uncharacterized protein</fullName>
    </submittedName>
</protein>
<gene>
    <name evidence="1" type="ORF">IRJ16_00785</name>
</gene>
<reference evidence="1" key="1">
    <citation type="submission" date="2020-10" db="EMBL/GenBank/DDBJ databases">
        <title>Mucilaginibacter mali sp. nov., isolated from rhizosphere soil of apple orchard.</title>
        <authorList>
            <person name="Lee J.-S."/>
            <person name="Kim H.S."/>
            <person name="Kim J.-S."/>
        </authorList>
    </citation>
    <scope>NUCLEOTIDE SEQUENCE</scope>
    <source>
        <strain evidence="1">KCTC 22746</strain>
    </source>
</reference>
<name>A0A929KTB0_9SPHI</name>
<organism evidence="1 2">
    <name type="scientific">Mucilaginibacter myungsuensis</name>
    <dbReference type="NCBI Taxonomy" id="649104"/>
    <lineage>
        <taxon>Bacteria</taxon>
        <taxon>Pseudomonadati</taxon>
        <taxon>Bacteroidota</taxon>
        <taxon>Sphingobacteriia</taxon>
        <taxon>Sphingobacteriales</taxon>
        <taxon>Sphingobacteriaceae</taxon>
        <taxon>Mucilaginibacter</taxon>
    </lineage>
</organism>
<sequence>MIASDQLNHKGQILKDVFIKENINIAKLAKTLNVNRGTIYFWFTKPDIAKEKFYEIGYVINYDFGPILRQVQ</sequence>